<dbReference type="Pfam" id="PF01890">
    <property type="entry name" value="CbiG_C"/>
    <property type="match status" value="1"/>
</dbReference>
<keyword evidence="4" id="KW-1185">Reference proteome</keyword>
<dbReference type="PANTHER" id="PTHR37477:SF1">
    <property type="entry name" value="COBALT-PRECORRIN-5A HYDROLASE"/>
    <property type="match status" value="1"/>
</dbReference>
<reference evidence="4" key="1">
    <citation type="journal article" date="2019" name="Int. J. Syst. Evol. Microbiol.">
        <title>The Global Catalogue of Microorganisms (GCM) 10K type strain sequencing project: providing services to taxonomists for standard genome sequencing and annotation.</title>
        <authorList>
            <consortium name="The Broad Institute Genomics Platform"/>
            <consortium name="The Broad Institute Genome Sequencing Center for Infectious Disease"/>
            <person name="Wu L."/>
            <person name="Ma J."/>
        </authorList>
    </citation>
    <scope>NUCLEOTIDE SEQUENCE [LARGE SCALE GENOMIC DNA]</scope>
    <source>
        <strain evidence="4">CCUG 56108</strain>
    </source>
</reference>
<protein>
    <submittedName>
        <fullName evidence="3">Cobalamin biosynthesis protein</fullName>
    </submittedName>
</protein>
<sequence>MIRRLPGTDRVGGRLRDEQTISGIAPLSRSSLQEGGDAISSDQCRHIESPDGQERRSLVAGIGFRHGAGADEIIALIRRALAESAQAADRLAAIATAEDRVGERPIREAAAAFGIVPTGISPSALTAVDRHVPTRSIRIEASRNVGSVAEAAALAAAGDGGILILPRIASPAVTCALALPVHFATQAP</sequence>
<proteinExistence type="predicted"/>
<dbReference type="InterPro" id="IPR002750">
    <property type="entry name" value="CobE/GbiG_C"/>
</dbReference>
<organism evidence="3 4">
    <name type="scientific">Methylobacterium marchantiae</name>
    <dbReference type="NCBI Taxonomy" id="600331"/>
    <lineage>
        <taxon>Bacteria</taxon>
        <taxon>Pseudomonadati</taxon>
        <taxon>Pseudomonadota</taxon>
        <taxon>Alphaproteobacteria</taxon>
        <taxon>Hyphomicrobiales</taxon>
        <taxon>Methylobacteriaceae</taxon>
        <taxon>Methylobacterium</taxon>
    </lineage>
</organism>
<dbReference type="RefSeq" id="WP_379039499.1">
    <property type="nucleotide sequence ID" value="NZ_JBHTND010000001.1"/>
</dbReference>
<dbReference type="Gene3D" id="3.30.420.180">
    <property type="entry name" value="CobE/GbiG C-terminal domain"/>
    <property type="match status" value="1"/>
</dbReference>
<accession>A0ABW3WT06</accession>
<name>A0ABW3WT06_9HYPH</name>
<dbReference type="EMBL" id="JBHTND010000001">
    <property type="protein sequence ID" value="MFD1300138.1"/>
    <property type="molecule type" value="Genomic_DNA"/>
</dbReference>
<evidence type="ECO:0000256" key="1">
    <source>
        <dbReference type="SAM" id="MobiDB-lite"/>
    </source>
</evidence>
<dbReference type="InterPro" id="IPR052553">
    <property type="entry name" value="CbiG_hydrolase"/>
</dbReference>
<dbReference type="SUPFAM" id="SSF159664">
    <property type="entry name" value="CobE/GbiG C-terminal domain-like"/>
    <property type="match status" value="1"/>
</dbReference>
<feature type="domain" description="CobE/GbiG C-terminal" evidence="2">
    <location>
        <begin position="58"/>
        <end position="178"/>
    </location>
</feature>
<feature type="region of interest" description="Disordered" evidence="1">
    <location>
        <begin position="1"/>
        <end position="20"/>
    </location>
</feature>
<evidence type="ECO:0000313" key="4">
    <source>
        <dbReference type="Proteomes" id="UP001597176"/>
    </source>
</evidence>
<gene>
    <name evidence="3" type="ORF">ACFQ4G_00865</name>
</gene>
<dbReference type="Proteomes" id="UP001597176">
    <property type="component" value="Unassembled WGS sequence"/>
</dbReference>
<dbReference type="InterPro" id="IPR036518">
    <property type="entry name" value="CobE/GbiG_C_sf"/>
</dbReference>
<evidence type="ECO:0000313" key="3">
    <source>
        <dbReference type="EMBL" id="MFD1300138.1"/>
    </source>
</evidence>
<comment type="caution">
    <text evidence="3">The sequence shown here is derived from an EMBL/GenBank/DDBJ whole genome shotgun (WGS) entry which is preliminary data.</text>
</comment>
<dbReference type="PANTHER" id="PTHR37477">
    <property type="entry name" value="COBALT-PRECORRIN-5A HYDROLASE"/>
    <property type="match status" value="1"/>
</dbReference>
<evidence type="ECO:0000259" key="2">
    <source>
        <dbReference type="Pfam" id="PF01890"/>
    </source>
</evidence>